<name>A0A158JHV5_9BURK</name>
<evidence type="ECO:0000256" key="1">
    <source>
        <dbReference type="SAM" id="Phobius"/>
    </source>
</evidence>
<proteinExistence type="predicted"/>
<dbReference type="RefSeq" id="WP_087632144.1">
    <property type="nucleotide sequence ID" value="NZ_FCNZ02000017.1"/>
</dbReference>
<reference evidence="2" key="1">
    <citation type="submission" date="2016-01" db="EMBL/GenBank/DDBJ databases">
        <authorList>
            <person name="Peeters Charlotte."/>
        </authorList>
    </citation>
    <scope>NUCLEOTIDE SEQUENCE</scope>
    <source>
        <strain evidence="2">LMG 22936</strain>
    </source>
</reference>
<keyword evidence="1" id="KW-1133">Transmembrane helix</keyword>
<feature type="transmembrane region" description="Helical" evidence="1">
    <location>
        <begin position="6"/>
        <end position="25"/>
    </location>
</feature>
<feature type="transmembrane region" description="Helical" evidence="1">
    <location>
        <begin position="37"/>
        <end position="62"/>
    </location>
</feature>
<evidence type="ECO:0000313" key="3">
    <source>
        <dbReference type="Proteomes" id="UP000054717"/>
    </source>
</evidence>
<dbReference type="STRING" id="326475.AWB66_04246"/>
<keyword evidence="1" id="KW-0812">Transmembrane</keyword>
<sequence length="125" mass="14103">MNFPWFQLFLNFMLLGAAVFICNTINASLREARWNGALIFVGFCLLAMVLDFVLMHVFASATSAERTSYANLASMSAWAERVVAYVIPCAVGIVLAVRFRQRWRSRGRQPVIIKTSEYSQSELSV</sequence>
<keyword evidence="1" id="KW-0472">Membrane</keyword>
<gene>
    <name evidence="2" type="ORF">AWB66_04246</name>
</gene>
<evidence type="ECO:0000313" key="2">
    <source>
        <dbReference type="EMBL" id="SAL68452.1"/>
    </source>
</evidence>
<organism evidence="2 3">
    <name type="scientific">Caballeronia telluris</name>
    <dbReference type="NCBI Taxonomy" id="326475"/>
    <lineage>
        <taxon>Bacteria</taxon>
        <taxon>Pseudomonadati</taxon>
        <taxon>Pseudomonadota</taxon>
        <taxon>Betaproteobacteria</taxon>
        <taxon>Burkholderiales</taxon>
        <taxon>Burkholderiaceae</taxon>
        <taxon>Caballeronia</taxon>
    </lineage>
</organism>
<dbReference type="EMBL" id="FCNZ02000017">
    <property type="protein sequence ID" value="SAL68452.1"/>
    <property type="molecule type" value="Genomic_DNA"/>
</dbReference>
<accession>A0A158JHV5</accession>
<dbReference type="AlphaFoldDB" id="A0A158JHV5"/>
<dbReference type="Proteomes" id="UP000054717">
    <property type="component" value="Unassembled WGS sequence"/>
</dbReference>
<comment type="caution">
    <text evidence="2">The sequence shown here is derived from an EMBL/GenBank/DDBJ whole genome shotgun (WGS) entry which is preliminary data.</text>
</comment>
<protein>
    <submittedName>
        <fullName evidence="2">Uncharacterized protein</fullName>
    </submittedName>
</protein>
<keyword evidence="3" id="KW-1185">Reference proteome</keyword>
<feature type="transmembrane region" description="Helical" evidence="1">
    <location>
        <begin position="82"/>
        <end position="99"/>
    </location>
</feature>